<evidence type="ECO:0000313" key="5">
    <source>
        <dbReference type="EMBL" id="MBJ7608964.1"/>
    </source>
</evidence>
<dbReference type="Pfam" id="PF13517">
    <property type="entry name" value="FG-GAP_3"/>
    <property type="match status" value="2"/>
</dbReference>
<evidence type="ECO:0000256" key="2">
    <source>
        <dbReference type="SAM" id="MobiDB-lite"/>
    </source>
</evidence>
<dbReference type="Pfam" id="PF01833">
    <property type="entry name" value="TIG"/>
    <property type="match status" value="1"/>
</dbReference>
<sequence length="444" mass="44583">MTIHRRGSRVLLSLALVAVAAAATNPVRAAADTPPRPTVTAVSPATGPASGGASVVISGTDFSGNAFSATSVQVGATTVIPCSSPRTAPCFTVDSPTSITLLTPPMSGNSGIVDITVTTPGGTSPTGPADRYGYTAPPPPTGGAPGAPLTAVNDTNTWVLPPAGTSSSRAKRVASTGPSEWSSTPFYGSVTTLAGALTPVGHSSLVAVNKSGVWVMTPNNAQTGFNSPALWSPYAFYGSRATLLADVNGDGLDELVAVNDDSVWVMSSNGTDGFSPPVRWSAGAFYGALGTMAADITGDGCADLVAVNGTNVWVMKANGVGQIGFGAPFLGSSSTFYGSHATLLANVSGHSKGDADLVAVDDNSQWVMTIDGQGHFEPPVQWSGTAFYGSRATIAADVTGSGVADLIAINDGNVYAMHPGTASFGAPAPYFGSPFFGSRATLPG</sequence>
<evidence type="ECO:0000256" key="3">
    <source>
        <dbReference type="SAM" id="SignalP"/>
    </source>
</evidence>
<feature type="domain" description="IPT/TIG" evidence="4">
    <location>
        <begin position="37"/>
        <end position="124"/>
    </location>
</feature>
<feature type="signal peptide" evidence="3">
    <location>
        <begin position="1"/>
        <end position="29"/>
    </location>
</feature>
<dbReference type="InterPro" id="IPR014756">
    <property type="entry name" value="Ig_E-set"/>
</dbReference>
<evidence type="ECO:0000259" key="4">
    <source>
        <dbReference type="Pfam" id="PF01833"/>
    </source>
</evidence>
<feature type="chain" id="PRO_5037704521" evidence="3">
    <location>
        <begin position="30"/>
        <end position="444"/>
    </location>
</feature>
<dbReference type="EMBL" id="JAEKNN010000026">
    <property type="protein sequence ID" value="MBJ7608964.1"/>
    <property type="molecule type" value="Genomic_DNA"/>
</dbReference>
<proteinExistence type="predicted"/>
<dbReference type="InterPro" id="IPR028994">
    <property type="entry name" value="Integrin_alpha_N"/>
</dbReference>
<reference evidence="5 6" key="1">
    <citation type="submission" date="2020-10" db="EMBL/GenBank/DDBJ databases">
        <title>Ca. Dormibacterota MAGs.</title>
        <authorList>
            <person name="Montgomery K."/>
        </authorList>
    </citation>
    <scope>NUCLEOTIDE SEQUENCE [LARGE SCALE GENOMIC DNA]</scope>
    <source>
        <strain evidence="5">Mitchell_Peninsula_5</strain>
    </source>
</reference>
<organism evidence="5 6">
    <name type="scientific">Candidatus Amunia macphersoniae</name>
    <dbReference type="NCBI Taxonomy" id="3127014"/>
    <lineage>
        <taxon>Bacteria</taxon>
        <taxon>Bacillati</taxon>
        <taxon>Candidatus Dormiibacterota</taxon>
        <taxon>Candidatus Dormibacteria</taxon>
        <taxon>Candidatus Aeolococcales</taxon>
        <taxon>Candidatus Aeolococcaceae</taxon>
        <taxon>Candidatus Amunia</taxon>
    </lineage>
</organism>
<dbReference type="CDD" id="cd00603">
    <property type="entry name" value="IPT_PCSR"/>
    <property type="match status" value="1"/>
</dbReference>
<dbReference type="Gene3D" id="2.60.40.10">
    <property type="entry name" value="Immunoglobulins"/>
    <property type="match status" value="1"/>
</dbReference>
<name>A0A934NJ62_9BACT</name>
<dbReference type="InterPro" id="IPR002909">
    <property type="entry name" value="IPT_dom"/>
</dbReference>
<dbReference type="Proteomes" id="UP000614410">
    <property type="component" value="Unassembled WGS sequence"/>
</dbReference>
<comment type="caution">
    <text evidence="5">The sequence shown here is derived from an EMBL/GenBank/DDBJ whole genome shotgun (WGS) entry which is preliminary data.</text>
</comment>
<dbReference type="InterPro" id="IPR013783">
    <property type="entry name" value="Ig-like_fold"/>
</dbReference>
<accession>A0A934NJ62</accession>
<dbReference type="SUPFAM" id="SSF81296">
    <property type="entry name" value="E set domains"/>
    <property type="match status" value="1"/>
</dbReference>
<dbReference type="PANTHER" id="PTHR46580">
    <property type="entry name" value="SENSOR KINASE-RELATED"/>
    <property type="match status" value="1"/>
</dbReference>
<dbReference type="AlphaFoldDB" id="A0A934NJ62"/>
<dbReference type="PANTHER" id="PTHR46580:SF2">
    <property type="entry name" value="MAM DOMAIN-CONTAINING PROTEIN"/>
    <property type="match status" value="1"/>
</dbReference>
<protein>
    <submittedName>
        <fullName evidence="5">VCBS repeat-containing protein</fullName>
    </submittedName>
</protein>
<evidence type="ECO:0000313" key="6">
    <source>
        <dbReference type="Proteomes" id="UP000614410"/>
    </source>
</evidence>
<gene>
    <name evidence="5" type="ORF">JF887_05980</name>
</gene>
<keyword evidence="1 3" id="KW-0732">Signal</keyword>
<dbReference type="SUPFAM" id="SSF69318">
    <property type="entry name" value="Integrin alpha N-terminal domain"/>
    <property type="match status" value="1"/>
</dbReference>
<evidence type="ECO:0000256" key="1">
    <source>
        <dbReference type="ARBA" id="ARBA00022729"/>
    </source>
</evidence>
<dbReference type="InterPro" id="IPR013517">
    <property type="entry name" value="FG-GAP"/>
</dbReference>
<feature type="region of interest" description="Disordered" evidence="2">
    <location>
        <begin position="29"/>
        <end position="50"/>
    </location>
</feature>
<dbReference type="Gene3D" id="2.130.10.130">
    <property type="entry name" value="Integrin alpha, N-terminal"/>
    <property type="match status" value="1"/>
</dbReference>